<accession>A0A9D4J8A3</accession>
<proteinExistence type="predicted"/>
<protein>
    <submittedName>
        <fullName evidence="2">Uncharacterized protein</fullName>
    </submittedName>
</protein>
<name>A0A9D4J8A3_DREPO</name>
<comment type="caution">
    <text evidence="2">The sequence shown here is derived from an EMBL/GenBank/DDBJ whole genome shotgun (WGS) entry which is preliminary data.</text>
</comment>
<reference evidence="2" key="2">
    <citation type="submission" date="2020-11" db="EMBL/GenBank/DDBJ databases">
        <authorList>
            <person name="McCartney M.A."/>
            <person name="Auch B."/>
            <person name="Kono T."/>
            <person name="Mallez S."/>
            <person name="Becker A."/>
            <person name="Gohl D.M."/>
            <person name="Silverstein K.A.T."/>
            <person name="Koren S."/>
            <person name="Bechman K.B."/>
            <person name="Herman A."/>
            <person name="Abrahante J.E."/>
            <person name="Garbe J."/>
        </authorList>
    </citation>
    <scope>NUCLEOTIDE SEQUENCE</scope>
    <source>
        <strain evidence="2">Duluth1</strain>
        <tissue evidence="2">Whole animal</tissue>
    </source>
</reference>
<evidence type="ECO:0000313" key="2">
    <source>
        <dbReference type="EMBL" id="KAH3799203.1"/>
    </source>
</evidence>
<reference evidence="2" key="1">
    <citation type="journal article" date="2019" name="bioRxiv">
        <title>The Genome of the Zebra Mussel, Dreissena polymorpha: A Resource for Invasive Species Research.</title>
        <authorList>
            <person name="McCartney M.A."/>
            <person name="Auch B."/>
            <person name="Kono T."/>
            <person name="Mallez S."/>
            <person name="Zhang Y."/>
            <person name="Obille A."/>
            <person name="Becker A."/>
            <person name="Abrahante J.E."/>
            <person name="Garbe J."/>
            <person name="Badalamenti J.P."/>
            <person name="Herman A."/>
            <person name="Mangelson H."/>
            <person name="Liachko I."/>
            <person name="Sullivan S."/>
            <person name="Sone E.D."/>
            <person name="Koren S."/>
            <person name="Silverstein K.A.T."/>
            <person name="Beckman K.B."/>
            <person name="Gohl D.M."/>
        </authorList>
    </citation>
    <scope>NUCLEOTIDE SEQUENCE</scope>
    <source>
        <strain evidence="2">Duluth1</strain>
        <tissue evidence="2">Whole animal</tissue>
    </source>
</reference>
<dbReference type="EMBL" id="JAIWYP010000007">
    <property type="protein sequence ID" value="KAH3799203.1"/>
    <property type="molecule type" value="Genomic_DNA"/>
</dbReference>
<keyword evidence="3" id="KW-1185">Reference proteome</keyword>
<dbReference type="Proteomes" id="UP000828390">
    <property type="component" value="Unassembled WGS sequence"/>
</dbReference>
<feature type="compositionally biased region" description="Basic and acidic residues" evidence="1">
    <location>
        <begin position="46"/>
        <end position="61"/>
    </location>
</feature>
<gene>
    <name evidence="2" type="ORF">DPMN_152809</name>
</gene>
<organism evidence="2 3">
    <name type="scientific">Dreissena polymorpha</name>
    <name type="common">Zebra mussel</name>
    <name type="synonym">Mytilus polymorpha</name>
    <dbReference type="NCBI Taxonomy" id="45954"/>
    <lineage>
        <taxon>Eukaryota</taxon>
        <taxon>Metazoa</taxon>
        <taxon>Spiralia</taxon>
        <taxon>Lophotrochozoa</taxon>
        <taxon>Mollusca</taxon>
        <taxon>Bivalvia</taxon>
        <taxon>Autobranchia</taxon>
        <taxon>Heteroconchia</taxon>
        <taxon>Euheterodonta</taxon>
        <taxon>Imparidentia</taxon>
        <taxon>Neoheterodontei</taxon>
        <taxon>Myida</taxon>
        <taxon>Dreissenoidea</taxon>
        <taxon>Dreissenidae</taxon>
        <taxon>Dreissena</taxon>
    </lineage>
</organism>
<evidence type="ECO:0000256" key="1">
    <source>
        <dbReference type="SAM" id="MobiDB-lite"/>
    </source>
</evidence>
<evidence type="ECO:0000313" key="3">
    <source>
        <dbReference type="Proteomes" id="UP000828390"/>
    </source>
</evidence>
<dbReference type="AlphaFoldDB" id="A0A9D4J8A3"/>
<sequence>MPKQSQSGFSEYTASHLFEGTRSLETGLLRIHHKKIMDGSVPGRSQNERAEKVTRGKTDRKSVVVRSDDLDHTCGLFYSRCCILH</sequence>
<feature type="region of interest" description="Disordered" evidence="1">
    <location>
        <begin position="35"/>
        <end position="61"/>
    </location>
</feature>